<dbReference type="CDD" id="cd01097">
    <property type="entry name" value="Tetrahydromethanopterin_reductase"/>
    <property type="match status" value="1"/>
</dbReference>
<dbReference type="InterPro" id="IPR050564">
    <property type="entry name" value="F420-G6PD/mer"/>
</dbReference>
<sequence>MTPAAPLIGYAAALEQYPPAEAVALARLAEQHGFHGTMAADAFAPFTPQQGQASAVWPVAGALGAATAGDIGVGPVTPTFRVHPAAVAQSSATLAALYPGRHWLGIGSGEAISEHVTGQYWPEPAERLNRMFEAVTIITKLFSASLAGKETRHDGEFFRLGTSRLWTMPVEAPRILIATAGPVTAKRAGRTVDGLIIEAAPIEKIGMLFQRFADGAREAGRDLASTSRVLRLHLSWAPSEEQAMTNALVEWPNGGMRFAKSDIRSPHDLEQIAKLVRPDDFDDRLLVSADPEVHRAAIQRYLDLGFDRVYLHNVGRNQAEFLEVFGREVLPKLHR</sequence>
<dbReference type="Proteomes" id="UP001164706">
    <property type="component" value="Chromosome"/>
</dbReference>
<dbReference type="RefSeq" id="WP_267781456.1">
    <property type="nucleotide sequence ID" value="NZ_CP113089.1"/>
</dbReference>
<keyword evidence="4" id="KW-1185">Reference proteome</keyword>
<dbReference type="PANTHER" id="PTHR43244:SF1">
    <property type="entry name" value="5,10-METHYLENETETRAHYDROMETHANOPTERIN REDUCTASE"/>
    <property type="match status" value="1"/>
</dbReference>
<dbReference type="InterPro" id="IPR019945">
    <property type="entry name" value="F420_G6P_DH-rel"/>
</dbReference>
<proteinExistence type="predicted"/>
<feature type="domain" description="Luciferase-like" evidence="2">
    <location>
        <begin position="17"/>
        <end position="308"/>
    </location>
</feature>
<dbReference type="NCBIfam" id="TIGR03557">
    <property type="entry name" value="F420_G6P_family"/>
    <property type="match status" value="1"/>
</dbReference>
<gene>
    <name evidence="3" type="ORF">OVN18_01255</name>
</gene>
<dbReference type="InterPro" id="IPR036661">
    <property type="entry name" value="Luciferase-like_sf"/>
</dbReference>
<evidence type="ECO:0000313" key="3">
    <source>
        <dbReference type="EMBL" id="WAB81676.1"/>
    </source>
</evidence>
<dbReference type="EC" id="1.-.-.-" evidence="3"/>
<evidence type="ECO:0000259" key="2">
    <source>
        <dbReference type="Pfam" id="PF00296"/>
    </source>
</evidence>
<dbReference type="PANTHER" id="PTHR43244">
    <property type="match status" value="1"/>
</dbReference>
<dbReference type="AlphaFoldDB" id="A0A9E8MMY4"/>
<protein>
    <submittedName>
        <fullName evidence="3">TIGR03557 family F420-dependent LLM class oxidoreductase</fullName>
        <ecNumber evidence="3">1.-.-.-</ecNumber>
    </submittedName>
</protein>
<keyword evidence="1 3" id="KW-0560">Oxidoreductase</keyword>
<name>A0A9E8MMY4_9MICO</name>
<evidence type="ECO:0000256" key="1">
    <source>
        <dbReference type="ARBA" id="ARBA00023002"/>
    </source>
</evidence>
<organism evidence="3 4">
    <name type="scientific">Microcella daejeonensis</name>
    <dbReference type="NCBI Taxonomy" id="2994971"/>
    <lineage>
        <taxon>Bacteria</taxon>
        <taxon>Bacillati</taxon>
        <taxon>Actinomycetota</taxon>
        <taxon>Actinomycetes</taxon>
        <taxon>Micrococcales</taxon>
        <taxon>Microbacteriaceae</taxon>
        <taxon>Microcella</taxon>
    </lineage>
</organism>
<evidence type="ECO:0000313" key="4">
    <source>
        <dbReference type="Proteomes" id="UP001164706"/>
    </source>
</evidence>
<dbReference type="InterPro" id="IPR011251">
    <property type="entry name" value="Luciferase-like_dom"/>
</dbReference>
<dbReference type="SUPFAM" id="SSF51679">
    <property type="entry name" value="Bacterial luciferase-like"/>
    <property type="match status" value="1"/>
</dbReference>
<dbReference type="KEGG" id="mdb:OVN18_01255"/>
<dbReference type="Gene3D" id="3.20.20.30">
    <property type="entry name" value="Luciferase-like domain"/>
    <property type="match status" value="1"/>
</dbReference>
<dbReference type="EMBL" id="CP113089">
    <property type="protein sequence ID" value="WAB81676.1"/>
    <property type="molecule type" value="Genomic_DNA"/>
</dbReference>
<reference evidence="3" key="1">
    <citation type="submission" date="2022-11" db="EMBL/GenBank/DDBJ databases">
        <title>Description of Microcella daejonensis nov. sp, isolated from riverside soil.</title>
        <authorList>
            <person name="Molina K.M."/>
            <person name="Kim S.B."/>
        </authorList>
    </citation>
    <scope>NUCLEOTIDE SEQUENCE</scope>
    <source>
        <strain evidence="3">MMS21-STM12</strain>
    </source>
</reference>
<dbReference type="GO" id="GO:0016705">
    <property type="term" value="F:oxidoreductase activity, acting on paired donors, with incorporation or reduction of molecular oxygen"/>
    <property type="evidence" value="ECO:0007669"/>
    <property type="project" value="InterPro"/>
</dbReference>
<dbReference type="Pfam" id="PF00296">
    <property type="entry name" value="Bac_luciferase"/>
    <property type="match status" value="1"/>
</dbReference>
<accession>A0A9E8MMY4</accession>